<proteinExistence type="predicted"/>
<dbReference type="RefSeq" id="WP_073140916.1">
    <property type="nucleotide sequence ID" value="NZ_FQWQ01000004.1"/>
</dbReference>
<dbReference type="STRING" id="947013.SAMN04488109_5459"/>
<evidence type="ECO:0000313" key="2">
    <source>
        <dbReference type="Proteomes" id="UP000184212"/>
    </source>
</evidence>
<dbReference type="InterPro" id="IPR041197">
    <property type="entry name" value="LD_cluster3"/>
</dbReference>
<dbReference type="Proteomes" id="UP000184212">
    <property type="component" value="Unassembled WGS sequence"/>
</dbReference>
<dbReference type="AlphaFoldDB" id="A0A1M5VVX2"/>
<gene>
    <name evidence="1" type="ORF">SAMN04488109_5459</name>
</gene>
<keyword evidence="2" id="KW-1185">Reference proteome</keyword>
<name>A0A1M5VVX2_9BACT</name>
<reference evidence="1 2" key="1">
    <citation type="submission" date="2016-11" db="EMBL/GenBank/DDBJ databases">
        <authorList>
            <person name="Jaros S."/>
            <person name="Januszkiewicz K."/>
            <person name="Wedrychowicz H."/>
        </authorList>
    </citation>
    <scope>NUCLEOTIDE SEQUENCE [LARGE SCALE GENOMIC DNA]</scope>
    <source>
        <strain evidence="1 2">DSM 24574</strain>
    </source>
</reference>
<dbReference type="Pfam" id="PF18180">
    <property type="entry name" value="LD_cluster3"/>
    <property type="match status" value="1"/>
</dbReference>
<evidence type="ECO:0000313" key="1">
    <source>
        <dbReference type="EMBL" id="SHH79402.1"/>
    </source>
</evidence>
<dbReference type="EMBL" id="FQWQ01000004">
    <property type="protein sequence ID" value="SHH79402.1"/>
    <property type="molecule type" value="Genomic_DNA"/>
</dbReference>
<sequence length="245" mass="27094">MRQGKFTIVMSASVPSGDDAQYARSQVQIENAVIALARAVFHAGGTLVFGGHPSISPLVAMVATEFENDRDPYTSIIIYQSLAYRDVIPRETQFLFTLGFTEVRWIPAEEGEIFNPYTGINCPRSLLAMRQRMMTEPKPHAMVCIGGKDVVRDGVRIRGVLDEFEIFKKERPGQRIFLFKSTGGTTEKITQSVDETGARMSPSPITVIDKEYAPAPGSSEAAYLLNVPYAFLAGEIVRQVILENV</sequence>
<protein>
    <submittedName>
        <fullName evidence="1">Uncharacterized protein</fullName>
    </submittedName>
</protein>
<accession>A0A1M5VVX2</accession>
<organism evidence="1 2">
    <name type="scientific">Chryseolinea serpens</name>
    <dbReference type="NCBI Taxonomy" id="947013"/>
    <lineage>
        <taxon>Bacteria</taxon>
        <taxon>Pseudomonadati</taxon>
        <taxon>Bacteroidota</taxon>
        <taxon>Cytophagia</taxon>
        <taxon>Cytophagales</taxon>
        <taxon>Fulvivirgaceae</taxon>
        <taxon>Chryseolinea</taxon>
    </lineage>
</organism>
<dbReference type="OrthoDB" id="5525437at2"/>